<accession>R7ZL27</accession>
<gene>
    <name evidence="1" type="ORF">ADIS_4845</name>
</gene>
<evidence type="ECO:0000313" key="2">
    <source>
        <dbReference type="Proteomes" id="UP000013909"/>
    </source>
</evidence>
<dbReference type="Proteomes" id="UP000013909">
    <property type="component" value="Unassembled WGS sequence"/>
</dbReference>
<dbReference type="AlphaFoldDB" id="R7ZL27"/>
<reference evidence="1 2" key="1">
    <citation type="submission" date="2013-02" db="EMBL/GenBank/DDBJ databases">
        <title>A novel strain isolated from Lonar lake, Maharashtra, India.</title>
        <authorList>
            <person name="Singh A."/>
        </authorList>
    </citation>
    <scope>NUCLEOTIDE SEQUENCE [LARGE SCALE GENOMIC DNA]</scope>
    <source>
        <strain evidence="1 2">AK24</strain>
    </source>
</reference>
<dbReference type="EMBL" id="AQHR01000126">
    <property type="protein sequence ID" value="EON74734.1"/>
    <property type="molecule type" value="Genomic_DNA"/>
</dbReference>
<organism evidence="1 2">
    <name type="scientific">Lunatimonas lonarensis</name>
    <dbReference type="NCBI Taxonomy" id="1232681"/>
    <lineage>
        <taxon>Bacteria</taxon>
        <taxon>Pseudomonadati</taxon>
        <taxon>Bacteroidota</taxon>
        <taxon>Cytophagia</taxon>
        <taxon>Cytophagales</taxon>
        <taxon>Cyclobacteriaceae</taxon>
    </lineage>
</organism>
<comment type="caution">
    <text evidence="1">The sequence shown here is derived from an EMBL/GenBank/DDBJ whole genome shotgun (WGS) entry which is preliminary data.</text>
</comment>
<name>R7ZL27_9BACT</name>
<keyword evidence="2" id="KW-1185">Reference proteome</keyword>
<evidence type="ECO:0000313" key="1">
    <source>
        <dbReference type="EMBL" id="EON74734.1"/>
    </source>
</evidence>
<sequence>MYLRRYTATLVRINGEIALLFRDIETANNSGEPVKQAGFQIFRQVGIGAWMLGI</sequence>
<protein>
    <submittedName>
        <fullName evidence="1">Uncharacterized protein</fullName>
    </submittedName>
</protein>
<dbReference type="STRING" id="1232681.ADIS_4845"/>
<proteinExistence type="predicted"/>